<name>A0ABS8W4N9_DATST</name>
<organism evidence="2 3">
    <name type="scientific">Datura stramonium</name>
    <name type="common">Jimsonweed</name>
    <name type="synonym">Common thornapple</name>
    <dbReference type="NCBI Taxonomy" id="4076"/>
    <lineage>
        <taxon>Eukaryota</taxon>
        <taxon>Viridiplantae</taxon>
        <taxon>Streptophyta</taxon>
        <taxon>Embryophyta</taxon>
        <taxon>Tracheophyta</taxon>
        <taxon>Spermatophyta</taxon>
        <taxon>Magnoliopsida</taxon>
        <taxon>eudicotyledons</taxon>
        <taxon>Gunneridae</taxon>
        <taxon>Pentapetalae</taxon>
        <taxon>asterids</taxon>
        <taxon>lamiids</taxon>
        <taxon>Solanales</taxon>
        <taxon>Solanaceae</taxon>
        <taxon>Solanoideae</taxon>
        <taxon>Datureae</taxon>
        <taxon>Datura</taxon>
    </lineage>
</organism>
<dbReference type="Proteomes" id="UP000823775">
    <property type="component" value="Unassembled WGS sequence"/>
</dbReference>
<protein>
    <submittedName>
        <fullName evidence="2">Uncharacterized protein</fullName>
    </submittedName>
</protein>
<accession>A0ABS8W4N9</accession>
<proteinExistence type="predicted"/>
<gene>
    <name evidence="2" type="ORF">HAX54_043430</name>
</gene>
<feature type="region of interest" description="Disordered" evidence="1">
    <location>
        <begin position="54"/>
        <end position="98"/>
    </location>
</feature>
<dbReference type="EMBL" id="JACEIK010006491">
    <property type="protein sequence ID" value="MCE2055789.1"/>
    <property type="molecule type" value="Genomic_DNA"/>
</dbReference>
<comment type="caution">
    <text evidence="2">The sequence shown here is derived from an EMBL/GenBank/DDBJ whole genome shotgun (WGS) entry which is preliminary data.</text>
</comment>
<sequence length="98" mass="10747">MRPLIALRVKGEPERGKKKRKANSKDESDGPSGDGVGSFQKIEVGLEAMRELLDGLPRPPREGSPVVLERCPRVLLPQRWGEDKEASDPGNENNEASS</sequence>
<evidence type="ECO:0000313" key="2">
    <source>
        <dbReference type="EMBL" id="MCE2055789.1"/>
    </source>
</evidence>
<keyword evidence="3" id="KW-1185">Reference proteome</keyword>
<evidence type="ECO:0000256" key="1">
    <source>
        <dbReference type="SAM" id="MobiDB-lite"/>
    </source>
</evidence>
<evidence type="ECO:0000313" key="3">
    <source>
        <dbReference type="Proteomes" id="UP000823775"/>
    </source>
</evidence>
<feature type="region of interest" description="Disordered" evidence="1">
    <location>
        <begin position="1"/>
        <end position="40"/>
    </location>
</feature>
<reference evidence="2 3" key="1">
    <citation type="journal article" date="2021" name="BMC Genomics">
        <title>Datura genome reveals duplications of psychoactive alkaloid biosynthetic genes and high mutation rate following tissue culture.</title>
        <authorList>
            <person name="Rajewski A."/>
            <person name="Carter-House D."/>
            <person name="Stajich J."/>
            <person name="Litt A."/>
        </authorList>
    </citation>
    <scope>NUCLEOTIDE SEQUENCE [LARGE SCALE GENOMIC DNA]</scope>
    <source>
        <strain evidence="2">AR-01</strain>
    </source>
</reference>